<dbReference type="PROSITE" id="PS01331">
    <property type="entry name" value="THYMIDYLATE_KINASE"/>
    <property type="match status" value="1"/>
</dbReference>
<dbReference type="GO" id="GO:0006227">
    <property type="term" value="P:dUDP biosynthetic process"/>
    <property type="evidence" value="ECO:0007669"/>
    <property type="project" value="TreeGrafter"/>
</dbReference>
<dbReference type="InterPro" id="IPR018095">
    <property type="entry name" value="Thymidylate_kin_CS"/>
</dbReference>
<dbReference type="InterPro" id="IPR027417">
    <property type="entry name" value="P-loop_NTPase"/>
</dbReference>
<dbReference type="GO" id="GO:0005829">
    <property type="term" value="C:cytosol"/>
    <property type="evidence" value="ECO:0007669"/>
    <property type="project" value="TreeGrafter"/>
</dbReference>
<name>A0A7R8ZLC4_9CRUS</name>
<dbReference type="EMBL" id="OB660226">
    <property type="protein sequence ID" value="CAD7223593.1"/>
    <property type="molecule type" value="Genomic_DNA"/>
</dbReference>
<keyword evidence="8" id="KW-0418">Kinase</keyword>
<reference evidence="10" key="1">
    <citation type="submission" date="2020-11" db="EMBL/GenBank/DDBJ databases">
        <authorList>
            <person name="Tran Van P."/>
        </authorList>
    </citation>
    <scope>NUCLEOTIDE SEQUENCE</scope>
</reference>
<protein>
    <recommendedName>
        <fullName evidence="4">Thymidylate kinase</fullName>
        <ecNumber evidence="3">2.7.4.9</ecNumber>
    </recommendedName>
</protein>
<comment type="pathway">
    <text evidence="1">Pyrimidine metabolism; dTTP biosynthesis.</text>
</comment>
<evidence type="ECO:0000256" key="8">
    <source>
        <dbReference type="ARBA" id="ARBA00022777"/>
    </source>
</evidence>
<dbReference type="CDD" id="cd01672">
    <property type="entry name" value="TMPK"/>
    <property type="match status" value="1"/>
</dbReference>
<evidence type="ECO:0000256" key="3">
    <source>
        <dbReference type="ARBA" id="ARBA00012980"/>
    </source>
</evidence>
<dbReference type="GO" id="GO:0005739">
    <property type="term" value="C:mitochondrion"/>
    <property type="evidence" value="ECO:0007669"/>
    <property type="project" value="TreeGrafter"/>
</dbReference>
<sequence>MANAPNCVLQRGALIVLEGCDRSGKSTQCRFIIEYLTRKGLKVEALEFPERTSGTGKLINQYLTRSQECSDQAIHLLFSSNRWEYAEKMRRKLVDGITLVIDRYAFSGVAFTAAKKCMSLEWCMSPDRGLPRPDLVVFLDSKPERSAQRAGFGEERYENIEFQSKVYDVYQKLMTEKGNHWKRVQADQPKEAVSEVVRTLVDEVLEICARKPPPPIAQLWVEEETVDQSG</sequence>
<dbReference type="OrthoDB" id="425602at2759"/>
<dbReference type="NCBIfam" id="TIGR00041">
    <property type="entry name" value="DTMP_kinase"/>
    <property type="match status" value="1"/>
</dbReference>
<dbReference type="Pfam" id="PF02223">
    <property type="entry name" value="Thymidylate_kin"/>
    <property type="match status" value="1"/>
</dbReference>
<gene>
    <name evidence="10" type="ORF">CTOB1V02_LOCUS1574</name>
</gene>
<accession>A0A7R8ZLC4</accession>
<comment type="similarity">
    <text evidence="2">Belongs to the thymidylate kinase family.</text>
</comment>
<evidence type="ECO:0000256" key="7">
    <source>
        <dbReference type="ARBA" id="ARBA00022741"/>
    </source>
</evidence>
<dbReference type="PANTHER" id="PTHR10344">
    <property type="entry name" value="THYMIDYLATE KINASE"/>
    <property type="match status" value="1"/>
</dbReference>
<dbReference type="PANTHER" id="PTHR10344:SF1">
    <property type="entry name" value="THYMIDYLATE KINASE"/>
    <property type="match status" value="1"/>
</dbReference>
<proteinExistence type="inferred from homology"/>
<dbReference type="SUPFAM" id="SSF52540">
    <property type="entry name" value="P-loop containing nucleoside triphosphate hydrolases"/>
    <property type="match status" value="1"/>
</dbReference>
<keyword evidence="5" id="KW-0808">Transferase</keyword>
<keyword evidence="9" id="KW-0067">ATP-binding</keyword>
<dbReference type="GO" id="GO:0006233">
    <property type="term" value="P:dTDP biosynthetic process"/>
    <property type="evidence" value="ECO:0007669"/>
    <property type="project" value="InterPro"/>
</dbReference>
<evidence type="ECO:0000256" key="5">
    <source>
        <dbReference type="ARBA" id="ARBA00022679"/>
    </source>
</evidence>
<dbReference type="HAMAP" id="MF_00165">
    <property type="entry name" value="Thymidylate_kinase"/>
    <property type="match status" value="1"/>
</dbReference>
<keyword evidence="7" id="KW-0547">Nucleotide-binding</keyword>
<evidence type="ECO:0000256" key="6">
    <source>
        <dbReference type="ARBA" id="ARBA00022727"/>
    </source>
</evidence>
<evidence type="ECO:0000256" key="1">
    <source>
        <dbReference type="ARBA" id="ARBA00004992"/>
    </source>
</evidence>
<dbReference type="Gene3D" id="3.40.50.300">
    <property type="entry name" value="P-loop containing nucleotide triphosphate hydrolases"/>
    <property type="match status" value="1"/>
</dbReference>
<dbReference type="EC" id="2.7.4.9" evidence="3"/>
<keyword evidence="6" id="KW-0545">Nucleotide biosynthesis</keyword>
<evidence type="ECO:0000313" key="10">
    <source>
        <dbReference type="EMBL" id="CAD7223593.1"/>
    </source>
</evidence>
<dbReference type="InterPro" id="IPR018094">
    <property type="entry name" value="Thymidylate_kinase"/>
</dbReference>
<evidence type="ECO:0000256" key="9">
    <source>
        <dbReference type="ARBA" id="ARBA00022840"/>
    </source>
</evidence>
<evidence type="ECO:0000256" key="2">
    <source>
        <dbReference type="ARBA" id="ARBA00009776"/>
    </source>
</evidence>
<organism evidence="10">
    <name type="scientific">Cyprideis torosa</name>
    <dbReference type="NCBI Taxonomy" id="163714"/>
    <lineage>
        <taxon>Eukaryota</taxon>
        <taxon>Metazoa</taxon>
        <taxon>Ecdysozoa</taxon>
        <taxon>Arthropoda</taxon>
        <taxon>Crustacea</taxon>
        <taxon>Oligostraca</taxon>
        <taxon>Ostracoda</taxon>
        <taxon>Podocopa</taxon>
        <taxon>Podocopida</taxon>
        <taxon>Cytherocopina</taxon>
        <taxon>Cytheroidea</taxon>
        <taxon>Cytherideidae</taxon>
        <taxon>Cyprideis</taxon>
    </lineage>
</organism>
<dbReference type="GO" id="GO:0006235">
    <property type="term" value="P:dTTP biosynthetic process"/>
    <property type="evidence" value="ECO:0007669"/>
    <property type="project" value="TreeGrafter"/>
</dbReference>
<dbReference type="FunFam" id="3.40.50.300:FF:000679">
    <property type="entry name" value="Thymidylate kinase"/>
    <property type="match status" value="1"/>
</dbReference>
<dbReference type="GO" id="GO:0004798">
    <property type="term" value="F:dTMP kinase activity"/>
    <property type="evidence" value="ECO:0007669"/>
    <property type="project" value="UniProtKB-EC"/>
</dbReference>
<evidence type="ECO:0000256" key="4">
    <source>
        <dbReference type="ARBA" id="ARBA00017144"/>
    </source>
</evidence>
<dbReference type="InterPro" id="IPR039430">
    <property type="entry name" value="Thymidylate_kin-like_dom"/>
</dbReference>
<dbReference type="GO" id="GO:0005524">
    <property type="term" value="F:ATP binding"/>
    <property type="evidence" value="ECO:0007669"/>
    <property type="project" value="UniProtKB-KW"/>
</dbReference>
<dbReference type="AlphaFoldDB" id="A0A7R8ZLC4"/>
<dbReference type="GO" id="GO:0004550">
    <property type="term" value="F:nucleoside diphosphate kinase activity"/>
    <property type="evidence" value="ECO:0007669"/>
    <property type="project" value="TreeGrafter"/>
</dbReference>
<dbReference type="GO" id="GO:0005634">
    <property type="term" value="C:nucleus"/>
    <property type="evidence" value="ECO:0007669"/>
    <property type="project" value="TreeGrafter"/>
</dbReference>